<dbReference type="Proteomes" id="UP000735302">
    <property type="component" value="Unassembled WGS sequence"/>
</dbReference>
<gene>
    <name evidence="2" type="ORF">PoB_000440400</name>
</gene>
<name>A0AAV3Y6K5_9GAST</name>
<accession>A0AAV3Y6K5</accession>
<proteinExistence type="predicted"/>
<dbReference type="EMBL" id="BLXT01000512">
    <property type="protein sequence ID" value="GFN77898.1"/>
    <property type="molecule type" value="Genomic_DNA"/>
</dbReference>
<evidence type="ECO:0000256" key="1">
    <source>
        <dbReference type="SAM" id="MobiDB-lite"/>
    </source>
</evidence>
<organism evidence="2 3">
    <name type="scientific">Plakobranchus ocellatus</name>
    <dbReference type="NCBI Taxonomy" id="259542"/>
    <lineage>
        <taxon>Eukaryota</taxon>
        <taxon>Metazoa</taxon>
        <taxon>Spiralia</taxon>
        <taxon>Lophotrochozoa</taxon>
        <taxon>Mollusca</taxon>
        <taxon>Gastropoda</taxon>
        <taxon>Heterobranchia</taxon>
        <taxon>Euthyneura</taxon>
        <taxon>Panpulmonata</taxon>
        <taxon>Sacoglossa</taxon>
        <taxon>Placobranchoidea</taxon>
        <taxon>Plakobranchidae</taxon>
        <taxon>Plakobranchus</taxon>
    </lineage>
</organism>
<evidence type="ECO:0000313" key="2">
    <source>
        <dbReference type="EMBL" id="GFN77898.1"/>
    </source>
</evidence>
<protein>
    <submittedName>
        <fullName evidence="2">Uncharacterized protein</fullName>
    </submittedName>
</protein>
<sequence length="146" mass="16806">MYLQVRVEHLEGRLALVANNCDGHRNPWDPAVLTLAGERYRPLQYRLIGDNSYGDVDEDDDRNDDNVDDTDDNDAEDDNIDDDDADDIDDDNNDDDGDDDDDDDDRTETFRALKSTLHRQGVSGTVTDEFALQGLFYHRFEPRHER</sequence>
<keyword evidence="3" id="KW-1185">Reference proteome</keyword>
<evidence type="ECO:0000313" key="3">
    <source>
        <dbReference type="Proteomes" id="UP000735302"/>
    </source>
</evidence>
<feature type="compositionally biased region" description="Acidic residues" evidence="1">
    <location>
        <begin position="55"/>
        <end position="106"/>
    </location>
</feature>
<feature type="region of interest" description="Disordered" evidence="1">
    <location>
        <begin position="48"/>
        <end position="107"/>
    </location>
</feature>
<dbReference type="AlphaFoldDB" id="A0AAV3Y6K5"/>
<comment type="caution">
    <text evidence="2">The sequence shown here is derived from an EMBL/GenBank/DDBJ whole genome shotgun (WGS) entry which is preliminary data.</text>
</comment>
<reference evidence="2 3" key="1">
    <citation type="journal article" date="2021" name="Elife">
        <title>Chloroplast acquisition without the gene transfer in kleptoplastic sea slugs, Plakobranchus ocellatus.</title>
        <authorList>
            <person name="Maeda T."/>
            <person name="Takahashi S."/>
            <person name="Yoshida T."/>
            <person name="Shimamura S."/>
            <person name="Takaki Y."/>
            <person name="Nagai Y."/>
            <person name="Toyoda A."/>
            <person name="Suzuki Y."/>
            <person name="Arimoto A."/>
            <person name="Ishii H."/>
            <person name="Satoh N."/>
            <person name="Nishiyama T."/>
            <person name="Hasebe M."/>
            <person name="Maruyama T."/>
            <person name="Minagawa J."/>
            <person name="Obokata J."/>
            <person name="Shigenobu S."/>
        </authorList>
    </citation>
    <scope>NUCLEOTIDE SEQUENCE [LARGE SCALE GENOMIC DNA]</scope>
</reference>